<evidence type="ECO:0000313" key="2">
    <source>
        <dbReference type="EMBL" id="JAH17668.1"/>
    </source>
</evidence>
<protein>
    <submittedName>
        <fullName evidence="2">Uncharacterized protein</fullName>
    </submittedName>
</protein>
<dbReference type="AlphaFoldDB" id="A0A0E9QNL2"/>
<proteinExistence type="predicted"/>
<evidence type="ECO:0000256" key="1">
    <source>
        <dbReference type="SAM" id="MobiDB-lite"/>
    </source>
</evidence>
<reference evidence="2" key="1">
    <citation type="submission" date="2014-11" db="EMBL/GenBank/DDBJ databases">
        <authorList>
            <person name="Amaro Gonzalez C."/>
        </authorList>
    </citation>
    <scope>NUCLEOTIDE SEQUENCE</scope>
</reference>
<feature type="compositionally biased region" description="Polar residues" evidence="1">
    <location>
        <begin position="8"/>
        <end position="19"/>
    </location>
</feature>
<organism evidence="2">
    <name type="scientific">Anguilla anguilla</name>
    <name type="common">European freshwater eel</name>
    <name type="synonym">Muraena anguilla</name>
    <dbReference type="NCBI Taxonomy" id="7936"/>
    <lineage>
        <taxon>Eukaryota</taxon>
        <taxon>Metazoa</taxon>
        <taxon>Chordata</taxon>
        <taxon>Craniata</taxon>
        <taxon>Vertebrata</taxon>
        <taxon>Euteleostomi</taxon>
        <taxon>Actinopterygii</taxon>
        <taxon>Neopterygii</taxon>
        <taxon>Teleostei</taxon>
        <taxon>Anguilliformes</taxon>
        <taxon>Anguillidae</taxon>
        <taxon>Anguilla</taxon>
    </lineage>
</organism>
<accession>A0A0E9QNL2</accession>
<sequence length="43" mass="5018">MKQLVFTHPSTSHFGLSTPQAPPPARHWSKQIRWQTHLTHSRT</sequence>
<reference evidence="2" key="2">
    <citation type="journal article" date="2015" name="Fish Shellfish Immunol.">
        <title>Early steps in the European eel (Anguilla anguilla)-Vibrio vulnificus interaction in the gills: Role of the RtxA13 toxin.</title>
        <authorList>
            <person name="Callol A."/>
            <person name="Pajuelo D."/>
            <person name="Ebbesson L."/>
            <person name="Teles M."/>
            <person name="MacKenzie S."/>
            <person name="Amaro C."/>
        </authorList>
    </citation>
    <scope>NUCLEOTIDE SEQUENCE</scope>
</reference>
<dbReference type="EMBL" id="GBXM01090909">
    <property type="protein sequence ID" value="JAH17668.1"/>
    <property type="molecule type" value="Transcribed_RNA"/>
</dbReference>
<feature type="region of interest" description="Disordered" evidence="1">
    <location>
        <begin position="1"/>
        <end position="27"/>
    </location>
</feature>
<name>A0A0E9QNL2_ANGAN</name>